<feature type="domain" description="CCHC-type" evidence="4">
    <location>
        <begin position="460"/>
        <end position="473"/>
    </location>
</feature>
<feature type="compositionally biased region" description="Polar residues" evidence="3">
    <location>
        <begin position="242"/>
        <end position="256"/>
    </location>
</feature>
<keyword evidence="1" id="KW-0862">Zinc</keyword>
<name>A0A392M5N9_9FABA</name>
<dbReference type="GO" id="GO:0008233">
    <property type="term" value="F:peptidase activity"/>
    <property type="evidence" value="ECO:0007669"/>
    <property type="project" value="UniProtKB-KW"/>
</dbReference>
<keyword evidence="5" id="KW-0378">Hydrolase</keyword>
<dbReference type="Gene3D" id="4.10.60.10">
    <property type="entry name" value="Zinc finger, CCHC-type"/>
    <property type="match status" value="1"/>
</dbReference>
<evidence type="ECO:0000259" key="4">
    <source>
        <dbReference type="PROSITE" id="PS50158"/>
    </source>
</evidence>
<feature type="coiled-coil region" evidence="2">
    <location>
        <begin position="368"/>
        <end position="413"/>
    </location>
</feature>
<evidence type="ECO:0000256" key="3">
    <source>
        <dbReference type="SAM" id="MobiDB-lite"/>
    </source>
</evidence>
<sequence length="646" mass="73008">MVAFLKSIDSKTWKAVLKGWTPPVIIDKEGKSTHALKAEEDWSKEEDALALGNSKALNALFNGVDTKMFKLIKHCIIAKDAWEVLKTYNEGTKKVKMAKLQLLTTKFETLKMKEDETIHDFHMNIMDIANSSESLGEKMSEEKLVRKILRSLPKRFDMKVTAVEEANDISEMQVDELIGSLQTFEVAISERSESKHKSIVFVPNTEEEDTVDVDNCENLSEAIALLGRQLNRVRQGMEKKSGTNGRNISSNINKGETSQKKQREEDQSNQKNVQCFECEGFGHIRTECPSFVKRQKKSLMVFWSDGDTDSEEEHEAAKYAKAFTGICSFDKENEVSYEEVCASYRQMSARNEVLESNLDHQDKLITALKEAESKLHESIFRLQDEKEELQAVIDDLETEVSVLNYKLESVTKELHAERTIKQNASPKKPGFAQKMSRQLLQHPAHHQRSTYGAETQKKICYYCGKVGHIKAYCYSLYGFPVRSAQSRNNHRSTWRPKGGETSFIAHTSFRVSSRDDWYFDSGCSKHMTGAESSLTKLKSCPTSYVTFGDGAKGEIKGVGKLIDNGLPKLDNVLLVKGLTANLISISQLCDMDLHVNFTKTGCNVTNDKQEVLMKGIRSKDNCYLWVPQHSEVSSTCLMSKEDGVQL</sequence>
<dbReference type="EMBL" id="LXQA010003975">
    <property type="protein sequence ID" value="MCH82645.1"/>
    <property type="molecule type" value="Genomic_DNA"/>
</dbReference>
<dbReference type="InterPro" id="IPR001878">
    <property type="entry name" value="Znf_CCHC"/>
</dbReference>
<comment type="caution">
    <text evidence="5">The sequence shown here is derived from an EMBL/GenBank/DDBJ whole genome shotgun (WGS) entry which is preliminary data.</text>
</comment>
<proteinExistence type="predicted"/>
<dbReference type="InterPro" id="IPR036875">
    <property type="entry name" value="Znf_CCHC_sf"/>
</dbReference>
<evidence type="ECO:0000256" key="2">
    <source>
        <dbReference type="SAM" id="Coils"/>
    </source>
</evidence>
<dbReference type="GO" id="GO:0008270">
    <property type="term" value="F:zinc ion binding"/>
    <property type="evidence" value="ECO:0007669"/>
    <property type="project" value="UniProtKB-KW"/>
</dbReference>
<dbReference type="Pfam" id="PF14223">
    <property type="entry name" value="Retrotran_gag_2"/>
    <property type="match status" value="1"/>
</dbReference>
<organism evidence="5 6">
    <name type="scientific">Trifolium medium</name>
    <dbReference type="NCBI Taxonomy" id="97028"/>
    <lineage>
        <taxon>Eukaryota</taxon>
        <taxon>Viridiplantae</taxon>
        <taxon>Streptophyta</taxon>
        <taxon>Embryophyta</taxon>
        <taxon>Tracheophyta</taxon>
        <taxon>Spermatophyta</taxon>
        <taxon>Magnoliopsida</taxon>
        <taxon>eudicotyledons</taxon>
        <taxon>Gunneridae</taxon>
        <taxon>Pentapetalae</taxon>
        <taxon>rosids</taxon>
        <taxon>fabids</taxon>
        <taxon>Fabales</taxon>
        <taxon>Fabaceae</taxon>
        <taxon>Papilionoideae</taxon>
        <taxon>50 kb inversion clade</taxon>
        <taxon>NPAAA clade</taxon>
        <taxon>Hologalegina</taxon>
        <taxon>IRL clade</taxon>
        <taxon>Trifolieae</taxon>
        <taxon>Trifolium</taxon>
    </lineage>
</organism>
<feature type="region of interest" description="Disordered" evidence="3">
    <location>
        <begin position="236"/>
        <end position="269"/>
    </location>
</feature>
<evidence type="ECO:0000256" key="1">
    <source>
        <dbReference type="PROSITE-ProRule" id="PRU00047"/>
    </source>
</evidence>
<keyword evidence="2" id="KW-0175">Coiled coil</keyword>
<keyword evidence="1" id="KW-0863">Zinc-finger</keyword>
<dbReference type="SUPFAM" id="SSF57756">
    <property type="entry name" value="Retrovirus zinc finger-like domains"/>
    <property type="match status" value="2"/>
</dbReference>
<dbReference type="GO" id="GO:0006508">
    <property type="term" value="P:proteolysis"/>
    <property type="evidence" value="ECO:0007669"/>
    <property type="project" value="UniProtKB-KW"/>
</dbReference>
<dbReference type="PANTHER" id="PTHR35317">
    <property type="entry name" value="OS04G0629600 PROTEIN"/>
    <property type="match status" value="1"/>
</dbReference>
<dbReference type="AlphaFoldDB" id="A0A392M5N9"/>
<evidence type="ECO:0000313" key="5">
    <source>
        <dbReference type="EMBL" id="MCH82645.1"/>
    </source>
</evidence>
<keyword evidence="1" id="KW-0479">Metal-binding</keyword>
<evidence type="ECO:0000313" key="6">
    <source>
        <dbReference type="Proteomes" id="UP000265520"/>
    </source>
</evidence>
<dbReference type="PROSITE" id="PS50158">
    <property type="entry name" value="ZF_CCHC"/>
    <property type="match status" value="2"/>
</dbReference>
<keyword evidence="6" id="KW-1185">Reference proteome</keyword>
<dbReference type="InterPro" id="IPR054722">
    <property type="entry name" value="PolX-like_BBD"/>
</dbReference>
<dbReference type="Proteomes" id="UP000265520">
    <property type="component" value="Unassembled WGS sequence"/>
</dbReference>
<keyword evidence="5" id="KW-0645">Protease</keyword>
<reference evidence="5 6" key="1">
    <citation type="journal article" date="2018" name="Front. Plant Sci.">
        <title>Red Clover (Trifolium pratense) and Zigzag Clover (T. medium) - A Picture of Genomic Similarities and Differences.</title>
        <authorList>
            <person name="Dluhosova J."/>
            <person name="Istvanek J."/>
            <person name="Nedelnik J."/>
            <person name="Repkova J."/>
        </authorList>
    </citation>
    <scope>NUCLEOTIDE SEQUENCE [LARGE SCALE GENOMIC DNA]</scope>
    <source>
        <strain evidence="6">cv. 10/8</strain>
        <tissue evidence="5">Leaf</tissue>
    </source>
</reference>
<dbReference type="GO" id="GO:0003676">
    <property type="term" value="F:nucleic acid binding"/>
    <property type="evidence" value="ECO:0007669"/>
    <property type="project" value="InterPro"/>
</dbReference>
<accession>A0A392M5N9</accession>
<gene>
    <name evidence="5" type="ORF">A2U01_0003456</name>
</gene>
<protein>
    <submittedName>
        <fullName evidence="5">Gag-protease polyprotein</fullName>
    </submittedName>
</protein>
<feature type="domain" description="CCHC-type" evidence="4">
    <location>
        <begin position="275"/>
        <end position="290"/>
    </location>
</feature>
<dbReference type="PANTHER" id="PTHR35317:SF35">
    <property type="entry name" value="DUF4219 DOMAIN-CONTAINING PROTEIN"/>
    <property type="match status" value="1"/>
</dbReference>
<feature type="compositionally biased region" description="Basic and acidic residues" evidence="3">
    <location>
        <begin position="257"/>
        <end position="268"/>
    </location>
</feature>
<dbReference type="Pfam" id="PF22936">
    <property type="entry name" value="Pol_BBD"/>
    <property type="match status" value="1"/>
</dbReference>
<dbReference type="SMART" id="SM00343">
    <property type="entry name" value="ZnF_C2HC"/>
    <property type="match status" value="2"/>
</dbReference>